<dbReference type="Proteomes" id="UP000278398">
    <property type="component" value="Unassembled WGS sequence"/>
</dbReference>
<dbReference type="Gene3D" id="3.90.1570.10">
    <property type="entry name" value="tt1808, chain A"/>
    <property type="match status" value="1"/>
</dbReference>
<name>A0A3R9Y838_9HYPH</name>
<dbReference type="InterPro" id="IPR011335">
    <property type="entry name" value="Restrct_endonuc-II-like"/>
</dbReference>
<dbReference type="RefSeq" id="WP_126700062.1">
    <property type="nucleotide sequence ID" value="NZ_RWKW01000039.1"/>
</dbReference>
<sequence>MNERFIPVATSELRTTQAAEGLRRRAFTVAEIEAMVEAGIIAENERFELIGGEVVPMSPKGLRHERLKTWVMRQLARQLPDTIGFTPETTFRLSPDTFLEPDFVLYDTTVGLEGLNGATCLLAIEIADTSLDYDKGRKALIFSGFGIPEIWVIDAVTRLTTVFRDPTPIGYRRVVVRPEDALTALNAPGLELRLSDYS</sequence>
<dbReference type="EMBL" id="RWKW01000039">
    <property type="protein sequence ID" value="RST86252.1"/>
    <property type="molecule type" value="Genomic_DNA"/>
</dbReference>
<dbReference type="AlphaFoldDB" id="A0A3R9Y838"/>
<dbReference type="InterPro" id="IPR012296">
    <property type="entry name" value="Nuclease_put_TT1808"/>
</dbReference>
<evidence type="ECO:0000259" key="1">
    <source>
        <dbReference type="Pfam" id="PF05685"/>
    </source>
</evidence>
<accession>A0A3R9Y838</accession>
<protein>
    <submittedName>
        <fullName evidence="2">Uma2 family endonuclease</fullName>
    </submittedName>
</protein>
<proteinExistence type="predicted"/>
<dbReference type="OrthoDB" id="196625at2"/>
<dbReference type="PANTHER" id="PTHR35400:SF3">
    <property type="entry name" value="SLL1072 PROTEIN"/>
    <property type="match status" value="1"/>
</dbReference>
<keyword evidence="3" id="KW-1185">Reference proteome</keyword>
<dbReference type="PANTHER" id="PTHR35400">
    <property type="entry name" value="SLR1083 PROTEIN"/>
    <property type="match status" value="1"/>
</dbReference>
<keyword evidence="2" id="KW-0540">Nuclease</keyword>
<keyword evidence="2" id="KW-0255">Endonuclease</keyword>
<dbReference type="GO" id="GO:0004519">
    <property type="term" value="F:endonuclease activity"/>
    <property type="evidence" value="ECO:0007669"/>
    <property type="project" value="UniProtKB-KW"/>
</dbReference>
<feature type="domain" description="Putative restriction endonuclease" evidence="1">
    <location>
        <begin position="42"/>
        <end position="194"/>
    </location>
</feature>
<dbReference type="CDD" id="cd06260">
    <property type="entry name" value="DUF820-like"/>
    <property type="match status" value="1"/>
</dbReference>
<evidence type="ECO:0000313" key="2">
    <source>
        <dbReference type="EMBL" id="RST86252.1"/>
    </source>
</evidence>
<organism evidence="2 3">
    <name type="scientific">Aquibium carbonis</name>
    <dbReference type="NCBI Taxonomy" id="2495581"/>
    <lineage>
        <taxon>Bacteria</taxon>
        <taxon>Pseudomonadati</taxon>
        <taxon>Pseudomonadota</taxon>
        <taxon>Alphaproteobacteria</taxon>
        <taxon>Hyphomicrobiales</taxon>
        <taxon>Phyllobacteriaceae</taxon>
        <taxon>Aquibium</taxon>
    </lineage>
</organism>
<evidence type="ECO:0000313" key="3">
    <source>
        <dbReference type="Proteomes" id="UP000278398"/>
    </source>
</evidence>
<comment type="caution">
    <text evidence="2">The sequence shown here is derived from an EMBL/GenBank/DDBJ whole genome shotgun (WGS) entry which is preliminary data.</text>
</comment>
<dbReference type="SUPFAM" id="SSF52980">
    <property type="entry name" value="Restriction endonuclease-like"/>
    <property type="match status" value="1"/>
</dbReference>
<gene>
    <name evidence="2" type="ORF">EJC49_11425</name>
</gene>
<dbReference type="Pfam" id="PF05685">
    <property type="entry name" value="Uma2"/>
    <property type="match status" value="1"/>
</dbReference>
<reference evidence="2 3" key="1">
    <citation type="submission" date="2018-12" db="EMBL/GenBank/DDBJ databases">
        <title>Mesorhizobium carbonis sp. nov., isolated from coal mine water.</title>
        <authorList>
            <person name="Xin W."/>
            <person name="Xu Z."/>
            <person name="Xiang F."/>
            <person name="Zhang J."/>
            <person name="Xi L."/>
            <person name="Liu J."/>
        </authorList>
    </citation>
    <scope>NUCLEOTIDE SEQUENCE [LARGE SCALE GENOMIC DNA]</scope>
    <source>
        <strain evidence="2 3">B2.3</strain>
    </source>
</reference>
<keyword evidence="2" id="KW-0378">Hydrolase</keyword>
<dbReference type="InterPro" id="IPR008538">
    <property type="entry name" value="Uma2"/>
</dbReference>